<dbReference type="AlphaFoldDB" id="A0A851GMQ5"/>
<keyword evidence="3" id="KW-1185">Reference proteome</keyword>
<evidence type="ECO:0000313" key="3">
    <source>
        <dbReference type="Proteomes" id="UP000557872"/>
    </source>
</evidence>
<feature type="region of interest" description="Disordered" evidence="1">
    <location>
        <begin position="38"/>
        <end position="86"/>
    </location>
</feature>
<reference evidence="2 3" key="1">
    <citation type="submission" date="2020-07" db="EMBL/GenBank/DDBJ databases">
        <title>Roseicoccus Jingziensis gen. nov., sp. nov., isolated from coastal seawater.</title>
        <authorList>
            <person name="Feng X."/>
        </authorList>
    </citation>
    <scope>NUCLEOTIDE SEQUENCE [LARGE SCALE GENOMIC DNA]</scope>
    <source>
        <strain evidence="2 3">N1E253</strain>
    </source>
</reference>
<feature type="compositionally biased region" description="Basic and acidic residues" evidence="1">
    <location>
        <begin position="50"/>
        <end position="63"/>
    </location>
</feature>
<protein>
    <submittedName>
        <fullName evidence="2">Uncharacterized protein</fullName>
    </submittedName>
</protein>
<comment type="caution">
    <text evidence="2">The sequence shown here is derived from an EMBL/GenBank/DDBJ whole genome shotgun (WGS) entry which is preliminary data.</text>
</comment>
<dbReference type="EMBL" id="JACBAZ010000008">
    <property type="protein sequence ID" value="NWK57121.1"/>
    <property type="molecule type" value="Genomic_DNA"/>
</dbReference>
<accession>A0A851GMQ5</accession>
<feature type="region of interest" description="Disordered" evidence="1">
    <location>
        <begin position="122"/>
        <end position="168"/>
    </location>
</feature>
<evidence type="ECO:0000313" key="2">
    <source>
        <dbReference type="EMBL" id="NWK57121.1"/>
    </source>
</evidence>
<gene>
    <name evidence="2" type="ORF">HW115_15980</name>
</gene>
<dbReference type="Proteomes" id="UP000557872">
    <property type="component" value="Unassembled WGS sequence"/>
</dbReference>
<evidence type="ECO:0000256" key="1">
    <source>
        <dbReference type="SAM" id="MobiDB-lite"/>
    </source>
</evidence>
<proteinExistence type="predicted"/>
<dbReference type="RefSeq" id="WP_178933954.1">
    <property type="nucleotide sequence ID" value="NZ_JACBAZ010000008.1"/>
</dbReference>
<name>A0A851GMQ5_9BACT</name>
<organism evidence="2 3">
    <name type="scientific">Oceaniferula marina</name>
    <dbReference type="NCBI Taxonomy" id="2748318"/>
    <lineage>
        <taxon>Bacteria</taxon>
        <taxon>Pseudomonadati</taxon>
        <taxon>Verrucomicrobiota</taxon>
        <taxon>Verrucomicrobiia</taxon>
        <taxon>Verrucomicrobiales</taxon>
        <taxon>Verrucomicrobiaceae</taxon>
        <taxon>Oceaniferula</taxon>
    </lineage>
</organism>
<sequence>MILLVTAYGRCVTDQFGIFGPSQSVCCQLTCHEEQAEEQDAATPQQGSLAHHDHDHTHDHSHAPGDAPCSPTEDNEPKPEENPCQLCFILDSDSMLPSQDLKVPSPSLTDLCGLQWISPFDGILPNGGPPAESQNRPPTNFPDDTDEQDSQLKQQHRKNTPVRGPSLV</sequence>